<dbReference type="Proteomes" id="UP000660708">
    <property type="component" value="Unassembled WGS sequence"/>
</dbReference>
<keyword evidence="2" id="KW-1185">Reference proteome</keyword>
<dbReference type="NCBIfam" id="NF041551">
    <property type="entry name" value="YlcI_YnfO_N"/>
    <property type="match status" value="1"/>
</dbReference>
<evidence type="ECO:0000313" key="1">
    <source>
        <dbReference type="EMBL" id="MBE0347887.1"/>
    </source>
</evidence>
<dbReference type="AlphaFoldDB" id="A0A8I0MXM1"/>
<name>A0A8I0MXM1_9GAMM</name>
<proteinExistence type="predicted"/>
<gene>
    <name evidence="1" type="ORF">PPEP_a4262</name>
</gene>
<organism evidence="1 2">
    <name type="scientific">Pseudoalteromonas peptidolytica F12-50-A1</name>
    <dbReference type="NCBI Taxonomy" id="1315280"/>
    <lineage>
        <taxon>Bacteria</taxon>
        <taxon>Pseudomonadati</taxon>
        <taxon>Pseudomonadota</taxon>
        <taxon>Gammaproteobacteria</taxon>
        <taxon>Alteromonadales</taxon>
        <taxon>Pseudoalteromonadaceae</taxon>
        <taxon>Pseudoalteromonas</taxon>
    </lineage>
</organism>
<dbReference type="RefSeq" id="WP_125251921.1">
    <property type="nucleotide sequence ID" value="NZ_AQHF01000028.1"/>
</dbReference>
<sequence>MVNDRSSSKLAMLVTPKPKLDSVSDGSDRINARFPNKMIELMDAAAQQKGVSRSRWVSEAIIEFKRIHLDTHLEFLKEIDDKAEQEKERLAIYQNLARMTLETKISTIGGRSLSIRMIQQSIPALSAFQELLRVIDLADNTPIESDDVPTTLSLAPVRDKLRTILGHMVIWERLMKESDLSTLIGSPLNQQ</sequence>
<evidence type="ECO:0000313" key="2">
    <source>
        <dbReference type="Proteomes" id="UP000660708"/>
    </source>
</evidence>
<accession>A0A8I0MXM1</accession>
<dbReference type="EMBL" id="AQHF01000028">
    <property type="protein sequence ID" value="MBE0347887.1"/>
    <property type="molecule type" value="Genomic_DNA"/>
</dbReference>
<reference evidence="1 2" key="1">
    <citation type="submission" date="2015-06" db="EMBL/GenBank/DDBJ databases">
        <title>Genome sequence of Pseudoalteromonas peptidolytica.</title>
        <authorList>
            <person name="Xie B.-B."/>
            <person name="Rong J.-C."/>
            <person name="Qin Q.-L."/>
            <person name="Zhang Y.-Z."/>
        </authorList>
    </citation>
    <scope>NUCLEOTIDE SEQUENCE [LARGE SCALE GENOMIC DNA]</scope>
    <source>
        <strain evidence="1 2">F12-50-A1</strain>
    </source>
</reference>
<protein>
    <submittedName>
        <fullName evidence="1">Uncharacterized protein</fullName>
    </submittedName>
</protein>
<comment type="caution">
    <text evidence="1">The sequence shown here is derived from an EMBL/GenBank/DDBJ whole genome shotgun (WGS) entry which is preliminary data.</text>
</comment>